<dbReference type="EMBL" id="LRBG01000004">
    <property type="protein sequence ID" value="KXU89816.1"/>
    <property type="molecule type" value="Genomic_DNA"/>
</dbReference>
<accession>A0A149PXZ0</accession>
<evidence type="ECO:0000313" key="2">
    <source>
        <dbReference type="EMBL" id="KXU89816.1"/>
    </source>
</evidence>
<name>A0A149PXZ0_9BURK</name>
<proteinExistence type="predicted"/>
<keyword evidence="1" id="KW-0175">Coiled coil</keyword>
<dbReference type="Proteomes" id="UP000075613">
    <property type="component" value="Unassembled WGS sequence"/>
</dbReference>
<protein>
    <submittedName>
        <fullName evidence="2">Uncharacterized protein</fullName>
    </submittedName>
</protein>
<dbReference type="RefSeq" id="WP_062125354.1">
    <property type="nucleotide sequence ID" value="NZ_LRBG01000004.1"/>
</dbReference>
<reference evidence="2 3" key="1">
    <citation type="journal article" date="2015" name="Int. J. Syst. Evol. Microbiol.">
        <title>Burkholderia monticola sp. nov., isolated from mountain soil.</title>
        <authorList>
            <person name="Baek I."/>
            <person name="Seo B."/>
            <person name="Lee I."/>
            <person name="Yi H."/>
            <person name="Chun J."/>
        </authorList>
    </citation>
    <scope>NUCLEOTIDE SEQUENCE [LARGE SCALE GENOMIC DNA]</scope>
    <source>
        <strain evidence="2 3">JC2948</strain>
    </source>
</reference>
<evidence type="ECO:0000313" key="3">
    <source>
        <dbReference type="Proteomes" id="UP000075613"/>
    </source>
</evidence>
<gene>
    <name evidence="2" type="ORF">CI15_06415</name>
</gene>
<evidence type="ECO:0000256" key="1">
    <source>
        <dbReference type="SAM" id="Coils"/>
    </source>
</evidence>
<feature type="coiled-coil region" evidence="1">
    <location>
        <begin position="34"/>
        <end position="61"/>
    </location>
</feature>
<dbReference type="AlphaFoldDB" id="A0A149PXZ0"/>
<dbReference type="OrthoDB" id="9026149at2"/>
<keyword evidence="3" id="KW-1185">Reference proteome</keyword>
<organism evidence="2 3">
    <name type="scientific">Paraburkholderia monticola</name>
    <dbReference type="NCBI Taxonomy" id="1399968"/>
    <lineage>
        <taxon>Bacteria</taxon>
        <taxon>Pseudomonadati</taxon>
        <taxon>Pseudomonadota</taxon>
        <taxon>Betaproteobacteria</taxon>
        <taxon>Burkholderiales</taxon>
        <taxon>Burkholderiaceae</taxon>
        <taxon>Paraburkholderia</taxon>
    </lineage>
</organism>
<sequence length="67" mass="7718">MSFPNNLDLSDALQKIHELSLEDGDLGHEYWYAVGQLLRRAAGMQAEIDLLTKELKECRAMRARQTR</sequence>
<comment type="caution">
    <text evidence="2">The sequence shown here is derived from an EMBL/GenBank/DDBJ whole genome shotgun (WGS) entry which is preliminary data.</text>
</comment>